<dbReference type="EMBL" id="KB644409">
    <property type="protein sequence ID" value="EPS26432.1"/>
    <property type="molecule type" value="Genomic_DNA"/>
</dbReference>
<protein>
    <submittedName>
        <fullName evidence="1">Uncharacterized protein</fullName>
    </submittedName>
</protein>
<evidence type="ECO:0000313" key="2">
    <source>
        <dbReference type="Proteomes" id="UP000019376"/>
    </source>
</evidence>
<sequence>MDIIRLLNPEIDDETMDVLERRSPEDRSLFALLVTSADRDYATEPKALEKFFAYIKAGRALVDSLTDSDVPVQQLCASKTLIRALHAGLERELAHLNEMDY</sequence>
<evidence type="ECO:0000313" key="1">
    <source>
        <dbReference type="EMBL" id="EPS26432.1"/>
    </source>
</evidence>
<name>S8AWZ9_PENO1</name>
<gene>
    <name evidence="1" type="ORF">PDE_01369</name>
</gene>
<proteinExistence type="predicted"/>
<organism evidence="1 2">
    <name type="scientific">Penicillium oxalicum (strain 114-2 / CGMCC 5302)</name>
    <name type="common">Penicillium decumbens</name>
    <dbReference type="NCBI Taxonomy" id="933388"/>
    <lineage>
        <taxon>Eukaryota</taxon>
        <taxon>Fungi</taxon>
        <taxon>Dikarya</taxon>
        <taxon>Ascomycota</taxon>
        <taxon>Pezizomycotina</taxon>
        <taxon>Eurotiomycetes</taxon>
        <taxon>Eurotiomycetidae</taxon>
        <taxon>Eurotiales</taxon>
        <taxon>Aspergillaceae</taxon>
        <taxon>Penicillium</taxon>
    </lineage>
</organism>
<dbReference type="OrthoDB" id="10436091at2759"/>
<accession>S8AWZ9</accession>
<keyword evidence="2" id="KW-1185">Reference proteome</keyword>
<dbReference type="Proteomes" id="UP000019376">
    <property type="component" value="Unassembled WGS sequence"/>
</dbReference>
<reference evidence="1 2" key="1">
    <citation type="journal article" date="2013" name="PLoS ONE">
        <title>Genomic and secretomic analyses reveal unique features of the lignocellulolytic enzyme system of Penicillium decumbens.</title>
        <authorList>
            <person name="Liu G."/>
            <person name="Zhang L."/>
            <person name="Wei X."/>
            <person name="Zou G."/>
            <person name="Qin Y."/>
            <person name="Ma L."/>
            <person name="Li J."/>
            <person name="Zheng H."/>
            <person name="Wang S."/>
            <person name="Wang C."/>
            <person name="Xun L."/>
            <person name="Zhao G.-P."/>
            <person name="Zhou Z."/>
            <person name="Qu Y."/>
        </authorList>
    </citation>
    <scope>NUCLEOTIDE SEQUENCE [LARGE SCALE GENOMIC DNA]</scope>
    <source>
        <strain evidence="2">114-2 / CGMCC 5302</strain>
    </source>
</reference>
<dbReference type="AlphaFoldDB" id="S8AWZ9"/>
<dbReference type="HOGENOM" id="CLU_2292625_0_0_1"/>